<accession>A0A0E0PZT9</accession>
<evidence type="ECO:0000313" key="3">
    <source>
        <dbReference type="Proteomes" id="UP000008022"/>
    </source>
</evidence>
<name>A0A0E0PZT9_ORYRU</name>
<dbReference type="Gramene" id="ORUFI06G21560.1">
    <property type="protein sequence ID" value="ORUFI06G21560.1"/>
    <property type="gene ID" value="ORUFI06G21560"/>
</dbReference>
<organism evidence="2 3">
    <name type="scientific">Oryza rufipogon</name>
    <name type="common">Brownbeard rice</name>
    <name type="synonym">Asian wild rice</name>
    <dbReference type="NCBI Taxonomy" id="4529"/>
    <lineage>
        <taxon>Eukaryota</taxon>
        <taxon>Viridiplantae</taxon>
        <taxon>Streptophyta</taxon>
        <taxon>Embryophyta</taxon>
        <taxon>Tracheophyta</taxon>
        <taxon>Spermatophyta</taxon>
        <taxon>Magnoliopsida</taxon>
        <taxon>Liliopsida</taxon>
        <taxon>Poales</taxon>
        <taxon>Poaceae</taxon>
        <taxon>BOP clade</taxon>
        <taxon>Oryzoideae</taxon>
        <taxon>Oryzeae</taxon>
        <taxon>Oryzinae</taxon>
        <taxon>Oryza</taxon>
    </lineage>
</organism>
<dbReference type="Proteomes" id="UP000008022">
    <property type="component" value="Unassembled WGS sequence"/>
</dbReference>
<protein>
    <submittedName>
        <fullName evidence="2">Uncharacterized protein</fullName>
    </submittedName>
</protein>
<keyword evidence="3" id="KW-1185">Reference proteome</keyword>
<evidence type="ECO:0000313" key="2">
    <source>
        <dbReference type="EnsemblPlants" id="ORUFI06G21560.1"/>
    </source>
</evidence>
<dbReference type="EnsemblPlants" id="ORUFI06G21560.1">
    <property type="protein sequence ID" value="ORUFI06G21560.1"/>
    <property type="gene ID" value="ORUFI06G21560"/>
</dbReference>
<evidence type="ECO:0000256" key="1">
    <source>
        <dbReference type="SAM" id="MobiDB-lite"/>
    </source>
</evidence>
<reference evidence="2" key="2">
    <citation type="submission" date="2015-06" db="UniProtKB">
        <authorList>
            <consortium name="EnsemblPlants"/>
        </authorList>
    </citation>
    <scope>IDENTIFICATION</scope>
</reference>
<proteinExistence type="predicted"/>
<dbReference type="AlphaFoldDB" id="A0A0E0PZT9"/>
<feature type="region of interest" description="Disordered" evidence="1">
    <location>
        <begin position="1"/>
        <end position="34"/>
    </location>
</feature>
<reference evidence="3" key="1">
    <citation type="submission" date="2013-06" db="EMBL/GenBank/DDBJ databases">
        <authorList>
            <person name="Zhao Q."/>
        </authorList>
    </citation>
    <scope>NUCLEOTIDE SEQUENCE</scope>
    <source>
        <strain evidence="3">cv. W1943</strain>
    </source>
</reference>
<dbReference type="HOGENOM" id="CLU_2430895_0_0_1"/>
<sequence length="91" mass="10181">MAKPRRWPSPSGQPSSAPLPAEKGRSAASGGVGGGEALRLYYKRRIRVFSILRMLREELKLLQDVSDDDGFFKVIAKFNVPLKSDHVCIYF</sequence>